<sequence length="100" mass="10832">MGVIGCGHRDETLRQVPPVYQSMHAAAKKPRTEVSTSSHAPSSTPGCLGRIVPLTPRYPAAVAFGRRTICWTQIALLPSRTQDQAPIFPSVSCCSNLRSR</sequence>
<reference evidence="3" key="1">
    <citation type="journal article" date="2009" name="Genome Res.">
        <title>Comparative genomic analyses of the human fungal pathogens Coccidioides and their relatives.</title>
        <authorList>
            <person name="Sharpton T.J."/>
            <person name="Stajich J.E."/>
            <person name="Rounsley S.D."/>
            <person name="Gardner M.J."/>
            <person name="Wortman J.R."/>
            <person name="Jordar V.S."/>
            <person name="Maiti R."/>
            <person name="Kodira C.D."/>
            <person name="Neafsey D.E."/>
            <person name="Zeng Q."/>
            <person name="Hung C.-Y."/>
            <person name="McMahan C."/>
            <person name="Muszewska A."/>
            <person name="Grynberg M."/>
            <person name="Mandel M.A."/>
            <person name="Kellner E.M."/>
            <person name="Barker B.M."/>
            <person name="Galgiani J.N."/>
            <person name="Orbach M.J."/>
            <person name="Kirkland T.N."/>
            <person name="Cole G.T."/>
            <person name="Henn M.R."/>
            <person name="Birren B.W."/>
            <person name="Taylor J.W."/>
        </authorList>
    </citation>
    <scope>NUCLEOTIDE SEQUENCE [LARGE SCALE GENOMIC DNA]</scope>
    <source>
        <strain evidence="3">UAMH 1704</strain>
    </source>
</reference>
<dbReference type="AlphaFoldDB" id="C4JE43"/>
<accession>C4JE43</accession>
<evidence type="ECO:0000256" key="1">
    <source>
        <dbReference type="SAM" id="MobiDB-lite"/>
    </source>
</evidence>
<organism evidence="2 3">
    <name type="scientific">Uncinocarpus reesii (strain UAMH 1704)</name>
    <dbReference type="NCBI Taxonomy" id="336963"/>
    <lineage>
        <taxon>Eukaryota</taxon>
        <taxon>Fungi</taxon>
        <taxon>Dikarya</taxon>
        <taxon>Ascomycota</taxon>
        <taxon>Pezizomycotina</taxon>
        <taxon>Eurotiomycetes</taxon>
        <taxon>Eurotiomycetidae</taxon>
        <taxon>Onygenales</taxon>
        <taxon>Onygenaceae</taxon>
        <taxon>Uncinocarpus</taxon>
    </lineage>
</organism>
<dbReference type="KEGG" id="ure:UREG_00467"/>
<evidence type="ECO:0000313" key="2">
    <source>
        <dbReference type="EMBL" id="EEP75621.1"/>
    </source>
</evidence>
<protein>
    <submittedName>
        <fullName evidence="2">Uncharacterized protein</fullName>
    </submittedName>
</protein>
<dbReference type="EMBL" id="CH476615">
    <property type="protein sequence ID" value="EEP75621.1"/>
    <property type="molecule type" value="Genomic_DNA"/>
</dbReference>
<evidence type="ECO:0000313" key="3">
    <source>
        <dbReference type="Proteomes" id="UP000002058"/>
    </source>
</evidence>
<feature type="compositionally biased region" description="Polar residues" evidence="1">
    <location>
        <begin position="33"/>
        <end position="45"/>
    </location>
</feature>
<feature type="region of interest" description="Disordered" evidence="1">
    <location>
        <begin position="23"/>
        <end position="48"/>
    </location>
</feature>
<dbReference type="VEuPathDB" id="FungiDB:UREG_00467"/>
<keyword evidence="3" id="KW-1185">Reference proteome</keyword>
<dbReference type="Proteomes" id="UP000002058">
    <property type="component" value="Unassembled WGS sequence"/>
</dbReference>
<dbReference type="RefSeq" id="XP_002540954.1">
    <property type="nucleotide sequence ID" value="XM_002540908.1"/>
</dbReference>
<dbReference type="HOGENOM" id="CLU_2308161_0_0_1"/>
<gene>
    <name evidence="2" type="ORF">UREG_00467</name>
</gene>
<proteinExistence type="predicted"/>
<dbReference type="GeneID" id="8437265"/>
<dbReference type="InParanoid" id="C4JE43"/>
<name>C4JE43_UNCRE</name>